<dbReference type="Gene3D" id="3.30.70.1070">
    <property type="entry name" value="Sporulation related repeat"/>
    <property type="match status" value="1"/>
</dbReference>
<protein>
    <submittedName>
        <fullName evidence="2">Sporulation related domain-containing protein</fullName>
    </submittedName>
</protein>
<reference evidence="2 3" key="1">
    <citation type="submission" date="2016-10" db="EMBL/GenBank/DDBJ databases">
        <authorList>
            <person name="de Groot N.N."/>
        </authorList>
    </citation>
    <scope>NUCLEOTIDE SEQUENCE [LARGE SCALE GENOMIC DNA]</scope>
    <source>
        <strain evidence="2 3">DSM 3857</strain>
    </source>
</reference>
<dbReference type="EMBL" id="FOCE01000006">
    <property type="protein sequence ID" value="SEN61307.1"/>
    <property type="molecule type" value="Genomic_DNA"/>
</dbReference>
<sequence length="396" mass="40542">MYVDSRGCVFLRAGLSGRTTWVPRVSSNRKALCGYPPTLQAMAKPVQVAPPAVVAQAPQPAPSPAVGKPIDTVASLKTPPKIRVAPPAAVMSADSSYSTRALPAPVVQPQAQPRAVVMNTAAPRPVDPVFVPMQIGAGKIGCFKSAPVPKVVALSNGGTAVLCTRGDGTLNGVRAPIYGTVAMGEGARVGAGLYPPAGQAVRRSAEAPSVPAPAVVRAAPVRVAGGAAVTYAPAPEAQLTEVVVPKGYKLAWKDDRLNPYRGQGTVTGQGEQDRVWTREVPAQLVVQQVVPGQRVVISTKTPRPMVQISTHSEPKAAAAAVGGKIYVQVGSFGVPANADGARARLRAAGLPTGTARAKQGGKPVQIVLAGPFADASQAQAALRAARSAGFGDAFLR</sequence>
<dbReference type="RefSeq" id="WP_175482101.1">
    <property type="nucleotide sequence ID" value="NZ_FOCE01000006.1"/>
</dbReference>
<organism evidence="2 3">
    <name type="scientific">Gemmobacter aquatilis</name>
    <dbReference type="NCBI Taxonomy" id="933059"/>
    <lineage>
        <taxon>Bacteria</taxon>
        <taxon>Pseudomonadati</taxon>
        <taxon>Pseudomonadota</taxon>
        <taxon>Alphaproteobacteria</taxon>
        <taxon>Rhodobacterales</taxon>
        <taxon>Paracoccaceae</taxon>
        <taxon>Gemmobacter</taxon>
    </lineage>
</organism>
<dbReference type="Pfam" id="PF05036">
    <property type="entry name" value="SPOR"/>
    <property type="match status" value="1"/>
</dbReference>
<dbReference type="PROSITE" id="PS51724">
    <property type="entry name" value="SPOR"/>
    <property type="match status" value="1"/>
</dbReference>
<name>A0A1H8HZ02_9RHOB</name>
<dbReference type="Proteomes" id="UP000198761">
    <property type="component" value="Unassembled WGS sequence"/>
</dbReference>
<dbReference type="InterPro" id="IPR036680">
    <property type="entry name" value="SPOR-like_sf"/>
</dbReference>
<evidence type="ECO:0000259" key="1">
    <source>
        <dbReference type="PROSITE" id="PS51724"/>
    </source>
</evidence>
<dbReference type="STRING" id="933059.SAMN04488103_10679"/>
<dbReference type="InterPro" id="IPR007730">
    <property type="entry name" value="SPOR-like_dom"/>
</dbReference>
<accession>A0A1H8HZ02</accession>
<keyword evidence="3" id="KW-1185">Reference proteome</keyword>
<feature type="domain" description="SPOR" evidence="1">
    <location>
        <begin position="319"/>
        <end position="396"/>
    </location>
</feature>
<dbReference type="AlphaFoldDB" id="A0A1H8HZ02"/>
<gene>
    <name evidence="2" type="ORF">SAMN04488103_10679</name>
</gene>
<dbReference type="GO" id="GO:0042834">
    <property type="term" value="F:peptidoglycan binding"/>
    <property type="evidence" value="ECO:0007669"/>
    <property type="project" value="InterPro"/>
</dbReference>
<evidence type="ECO:0000313" key="2">
    <source>
        <dbReference type="EMBL" id="SEN61307.1"/>
    </source>
</evidence>
<evidence type="ECO:0000313" key="3">
    <source>
        <dbReference type="Proteomes" id="UP000198761"/>
    </source>
</evidence>
<dbReference type="SUPFAM" id="SSF110997">
    <property type="entry name" value="Sporulation related repeat"/>
    <property type="match status" value="1"/>
</dbReference>
<proteinExistence type="predicted"/>